<dbReference type="PANTHER" id="PTHR24418">
    <property type="entry name" value="TYROSINE-PROTEIN KINASE"/>
    <property type="match status" value="1"/>
</dbReference>
<dbReference type="Proteomes" id="UP000663823">
    <property type="component" value="Unassembled WGS sequence"/>
</dbReference>
<dbReference type="PRINTS" id="PR00109">
    <property type="entry name" value="TYRKINASE"/>
</dbReference>
<proteinExistence type="predicted"/>
<gene>
    <name evidence="6" type="ORF">OTI717_LOCUS9109</name>
</gene>
<keyword evidence="2 3" id="KW-0067">ATP-binding</keyword>
<name>A0A818QST6_9BILA</name>
<keyword evidence="1 3" id="KW-0547">Nucleotide-binding</keyword>
<protein>
    <recommendedName>
        <fullName evidence="5">Protein kinase domain-containing protein</fullName>
    </recommendedName>
</protein>
<dbReference type="GO" id="GO:0005524">
    <property type="term" value="F:ATP binding"/>
    <property type="evidence" value="ECO:0007669"/>
    <property type="project" value="UniProtKB-UniRule"/>
</dbReference>
<evidence type="ECO:0000256" key="2">
    <source>
        <dbReference type="ARBA" id="ARBA00022840"/>
    </source>
</evidence>
<dbReference type="InterPro" id="IPR000719">
    <property type="entry name" value="Prot_kinase_dom"/>
</dbReference>
<dbReference type="SUPFAM" id="SSF56112">
    <property type="entry name" value="Protein kinase-like (PK-like)"/>
    <property type="match status" value="1"/>
</dbReference>
<dbReference type="Gene3D" id="1.10.510.10">
    <property type="entry name" value="Transferase(Phosphotransferase) domain 1"/>
    <property type="match status" value="1"/>
</dbReference>
<sequence>MPSWIKYHNEKDIRIVRKVYSIGDLQYINDYEQFSSNMSKSQFEKIKHHIPSSSNLTLTDNTMLTSTFGKLLARKLTHHSIRNITKSTNDLNSNCEWYDSSIVEKNMISKENIQFIGRIGKGKFGTVFKGFYRTKQNELLTVAIKKFNYEFNYDDISKEVFAFQNVKHLHIVQFFGIIIDTDNSIMFINEYAHAKSLYECLISTNAKYEYSMEILLEYLKQITSAMNYLEKKFLIHQNLSCRNFLVFNKTLIKLSDLGCWHWNTLSKDKLKLPIPWMSPEAIHYYCFTTASDVFSFGVSMWECFSYGDIPWKGLTNDEIANAINTPNHKRLPRPPYATSELYQIMHHCWKYEPSERPTFSQLEKTLREIEFKQVRWKENNNKSINLPDGFLSIESCRRGPLTILDRCDVEPLHIISIPKQTITTTTDSTSSTMNYIFHRKIGIKRNATKTKSKSILKNMISSPQSDVIDMCSIGVTDKPCNDKTCLPDVKKADIMIEPISKQPAIEQESNNEQTSSLLDEVMQAFTEIYSDTESTFLSQDNLSLRLSSSSSSQSPKIIFQSSPIKVNQYPSTDITDLPSLTCFLSQLKINKSNKLEEHSRNGDLTKQGKHIYNSSCSSSTHDERSSSASSSSYNQEKSDSHSHYSSISTDNDDNHSIISLNSRTSSINKNKQEHSITGQPLPPPPDLSSLGSKLTTATMKRIFELPTSLTSNKYRRKSMNNLFLNNIYL</sequence>
<dbReference type="Pfam" id="PF07714">
    <property type="entry name" value="PK_Tyr_Ser-Thr"/>
    <property type="match status" value="1"/>
</dbReference>
<organism evidence="6 7">
    <name type="scientific">Rotaria sordida</name>
    <dbReference type="NCBI Taxonomy" id="392033"/>
    <lineage>
        <taxon>Eukaryota</taxon>
        <taxon>Metazoa</taxon>
        <taxon>Spiralia</taxon>
        <taxon>Gnathifera</taxon>
        <taxon>Rotifera</taxon>
        <taxon>Eurotatoria</taxon>
        <taxon>Bdelloidea</taxon>
        <taxon>Philodinida</taxon>
        <taxon>Philodinidae</taxon>
        <taxon>Rotaria</taxon>
    </lineage>
</organism>
<dbReference type="GO" id="GO:0004672">
    <property type="term" value="F:protein kinase activity"/>
    <property type="evidence" value="ECO:0007669"/>
    <property type="project" value="InterPro"/>
</dbReference>
<evidence type="ECO:0000313" key="6">
    <source>
        <dbReference type="EMBL" id="CAF3646176.1"/>
    </source>
</evidence>
<dbReference type="EMBL" id="CAJOAX010000758">
    <property type="protein sequence ID" value="CAF3646176.1"/>
    <property type="molecule type" value="Genomic_DNA"/>
</dbReference>
<dbReference type="InterPro" id="IPR001245">
    <property type="entry name" value="Ser-Thr/Tyr_kinase_cat_dom"/>
</dbReference>
<accession>A0A818QST6</accession>
<dbReference type="AlphaFoldDB" id="A0A818QST6"/>
<dbReference type="InterPro" id="IPR050198">
    <property type="entry name" value="Non-receptor_tyrosine_kinases"/>
</dbReference>
<feature type="binding site" evidence="3">
    <location>
        <position position="146"/>
    </location>
    <ligand>
        <name>ATP</name>
        <dbReference type="ChEBI" id="CHEBI:30616"/>
    </ligand>
</feature>
<feature type="domain" description="Protein kinase" evidence="5">
    <location>
        <begin position="113"/>
        <end position="371"/>
    </location>
</feature>
<evidence type="ECO:0000313" key="7">
    <source>
        <dbReference type="Proteomes" id="UP000663823"/>
    </source>
</evidence>
<dbReference type="InterPro" id="IPR011009">
    <property type="entry name" value="Kinase-like_dom_sf"/>
</dbReference>
<reference evidence="6" key="1">
    <citation type="submission" date="2021-02" db="EMBL/GenBank/DDBJ databases">
        <authorList>
            <person name="Nowell W R."/>
        </authorList>
    </citation>
    <scope>NUCLEOTIDE SEQUENCE</scope>
</reference>
<dbReference type="InterPro" id="IPR017441">
    <property type="entry name" value="Protein_kinase_ATP_BS"/>
</dbReference>
<feature type="region of interest" description="Disordered" evidence="4">
    <location>
        <begin position="595"/>
        <end position="692"/>
    </location>
</feature>
<evidence type="ECO:0000256" key="3">
    <source>
        <dbReference type="PROSITE-ProRule" id="PRU10141"/>
    </source>
</evidence>
<evidence type="ECO:0000256" key="4">
    <source>
        <dbReference type="SAM" id="MobiDB-lite"/>
    </source>
</evidence>
<comment type="caution">
    <text evidence="6">The sequence shown here is derived from an EMBL/GenBank/DDBJ whole genome shotgun (WGS) entry which is preliminary data.</text>
</comment>
<evidence type="ECO:0000256" key="1">
    <source>
        <dbReference type="ARBA" id="ARBA00022741"/>
    </source>
</evidence>
<dbReference type="PROSITE" id="PS00107">
    <property type="entry name" value="PROTEIN_KINASE_ATP"/>
    <property type="match status" value="1"/>
</dbReference>
<feature type="compositionally biased region" description="Polar residues" evidence="4">
    <location>
        <begin position="656"/>
        <end position="669"/>
    </location>
</feature>
<dbReference type="PROSITE" id="PS50011">
    <property type="entry name" value="PROTEIN_KINASE_DOM"/>
    <property type="match status" value="1"/>
</dbReference>
<evidence type="ECO:0000259" key="5">
    <source>
        <dbReference type="PROSITE" id="PS50011"/>
    </source>
</evidence>